<dbReference type="eggNOG" id="KOG4197">
    <property type="taxonomic scope" value="Eukaryota"/>
</dbReference>
<accession>D8S348</accession>
<dbReference type="Gramene" id="EFJ21200">
    <property type="protein sequence ID" value="EFJ21200"/>
    <property type="gene ID" value="SELMODRAFT_34426"/>
</dbReference>
<evidence type="ECO:0000313" key="4">
    <source>
        <dbReference type="Proteomes" id="UP000001514"/>
    </source>
</evidence>
<dbReference type="FunFam" id="1.25.40.10:FF:000073">
    <property type="entry name" value="Pentatricopeptide repeat-containing protein chloroplastic"/>
    <property type="match status" value="1"/>
</dbReference>
<name>D8S348_SELML</name>
<dbReference type="SUPFAM" id="SSF48452">
    <property type="entry name" value="TPR-like"/>
    <property type="match status" value="1"/>
</dbReference>
<proteinExistence type="predicted"/>
<dbReference type="PROSITE" id="PS51375">
    <property type="entry name" value="PPR"/>
    <property type="match status" value="1"/>
</dbReference>
<dbReference type="AlphaFoldDB" id="D8S348"/>
<dbReference type="FunCoup" id="D8S348">
    <property type="interactions" value="2509"/>
</dbReference>
<dbReference type="GO" id="GO:0003729">
    <property type="term" value="F:mRNA binding"/>
    <property type="evidence" value="ECO:0007669"/>
    <property type="project" value="UniProtKB-ARBA"/>
</dbReference>
<dbReference type="InParanoid" id="D8S348"/>
<dbReference type="KEGG" id="smo:SELMODRAFT_34426"/>
<evidence type="ECO:0000256" key="1">
    <source>
        <dbReference type="ARBA" id="ARBA00022737"/>
    </source>
</evidence>
<dbReference type="Pfam" id="PF13041">
    <property type="entry name" value="PPR_2"/>
    <property type="match status" value="1"/>
</dbReference>
<protein>
    <recommendedName>
        <fullName evidence="5">Pentacotripeptide-repeat region of PRORP domain-containing protein</fullName>
    </recommendedName>
</protein>
<dbReference type="HOGENOM" id="CLU_002706_0_0_1"/>
<feature type="repeat" description="PPR" evidence="2">
    <location>
        <begin position="44"/>
        <end position="78"/>
    </location>
</feature>
<organism evidence="4">
    <name type="scientific">Selaginella moellendorffii</name>
    <name type="common">Spikemoss</name>
    <dbReference type="NCBI Taxonomy" id="88036"/>
    <lineage>
        <taxon>Eukaryota</taxon>
        <taxon>Viridiplantae</taxon>
        <taxon>Streptophyta</taxon>
        <taxon>Embryophyta</taxon>
        <taxon>Tracheophyta</taxon>
        <taxon>Lycopodiopsida</taxon>
        <taxon>Selaginellales</taxon>
        <taxon>Selaginellaceae</taxon>
        <taxon>Selaginella</taxon>
    </lineage>
</organism>
<keyword evidence="4" id="KW-1185">Reference proteome</keyword>
<dbReference type="OMA" id="DIYWILE"/>
<dbReference type="Proteomes" id="UP000001514">
    <property type="component" value="Unassembled WGS sequence"/>
</dbReference>
<dbReference type="GO" id="GO:0009451">
    <property type="term" value="P:RNA modification"/>
    <property type="evidence" value="ECO:0000318"/>
    <property type="project" value="GO_Central"/>
</dbReference>
<dbReference type="InterPro" id="IPR046960">
    <property type="entry name" value="PPR_At4g14850-like_plant"/>
</dbReference>
<dbReference type="FunFam" id="1.25.40.10:FF:000090">
    <property type="entry name" value="Pentatricopeptide repeat-containing protein, chloroplastic"/>
    <property type="match status" value="1"/>
</dbReference>
<dbReference type="PANTHER" id="PTHR47926">
    <property type="entry name" value="PENTATRICOPEPTIDE REPEAT-CONTAINING PROTEIN"/>
    <property type="match status" value="1"/>
</dbReference>
<dbReference type="InterPro" id="IPR002885">
    <property type="entry name" value="PPR_rpt"/>
</dbReference>
<sequence length="323" mass="35474">VHLCCQQGGFEKEIIVANALLNMYAKCEAPAEAQKVFDELEKKDIVSWTTIVSAYSLQGQHEKAYAIFKRMDLEGVRADRVSIVTLLEACCSQGALETGKVFHDRARESGLNSILMVRNAVINMYGKCGSLQDAREVFDKMDHRDVISWNTIIGSYAHSAFAQHGRSIEAVTLFREMLQEDIPVDKVTFVNALAACSHGGLTEEAAQYFTSLVVDFELQPSVEHYGCMVDLLGRLGWLEEAEKFIAGMPVPANSVILATFLAACRMHGDIARAKRVVEKAVGLNPGSSSSSYVASSFVALSSIYAEGGEFEDAASSRKRNRDR</sequence>
<gene>
    <name evidence="3" type="ORF">SELMODRAFT_34426</name>
</gene>
<evidence type="ECO:0000256" key="2">
    <source>
        <dbReference type="PROSITE-ProRule" id="PRU00708"/>
    </source>
</evidence>
<reference evidence="3 4" key="1">
    <citation type="journal article" date="2011" name="Science">
        <title>The Selaginella genome identifies genetic changes associated with the evolution of vascular plants.</title>
        <authorList>
            <person name="Banks J.A."/>
            <person name="Nishiyama T."/>
            <person name="Hasebe M."/>
            <person name="Bowman J.L."/>
            <person name="Gribskov M."/>
            <person name="dePamphilis C."/>
            <person name="Albert V.A."/>
            <person name="Aono N."/>
            <person name="Aoyama T."/>
            <person name="Ambrose B.A."/>
            <person name="Ashton N.W."/>
            <person name="Axtell M.J."/>
            <person name="Barker E."/>
            <person name="Barker M.S."/>
            <person name="Bennetzen J.L."/>
            <person name="Bonawitz N.D."/>
            <person name="Chapple C."/>
            <person name="Cheng C."/>
            <person name="Correa L.G."/>
            <person name="Dacre M."/>
            <person name="DeBarry J."/>
            <person name="Dreyer I."/>
            <person name="Elias M."/>
            <person name="Engstrom E.M."/>
            <person name="Estelle M."/>
            <person name="Feng L."/>
            <person name="Finet C."/>
            <person name="Floyd S.K."/>
            <person name="Frommer W.B."/>
            <person name="Fujita T."/>
            <person name="Gramzow L."/>
            <person name="Gutensohn M."/>
            <person name="Harholt J."/>
            <person name="Hattori M."/>
            <person name="Heyl A."/>
            <person name="Hirai T."/>
            <person name="Hiwatashi Y."/>
            <person name="Ishikawa M."/>
            <person name="Iwata M."/>
            <person name="Karol K.G."/>
            <person name="Koehler B."/>
            <person name="Kolukisaoglu U."/>
            <person name="Kubo M."/>
            <person name="Kurata T."/>
            <person name="Lalonde S."/>
            <person name="Li K."/>
            <person name="Li Y."/>
            <person name="Litt A."/>
            <person name="Lyons E."/>
            <person name="Manning G."/>
            <person name="Maruyama T."/>
            <person name="Michael T.P."/>
            <person name="Mikami K."/>
            <person name="Miyazaki S."/>
            <person name="Morinaga S."/>
            <person name="Murata T."/>
            <person name="Mueller-Roeber B."/>
            <person name="Nelson D.R."/>
            <person name="Obara M."/>
            <person name="Oguri Y."/>
            <person name="Olmstead R.G."/>
            <person name="Onodera N."/>
            <person name="Petersen B.L."/>
            <person name="Pils B."/>
            <person name="Prigge M."/>
            <person name="Rensing S.A."/>
            <person name="Riano-Pachon D.M."/>
            <person name="Roberts A.W."/>
            <person name="Sato Y."/>
            <person name="Scheller H.V."/>
            <person name="Schulz B."/>
            <person name="Schulz C."/>
            <person name="Shakirov E.V."/>
            <person name="Shibagaki N."/>
            <person name="Shinohara N."/>
            <person name="Shippen D.E."/>
            <person name="Soerensen I."/>
            <person name="Sotooka R."/>
            <person name="Sugimoto N."/>
            <person name="Sugita M."/>
            <person name="Sumikawa N."/>
            <person name="Tanurdzic M."/>
            <person name="Theissen G."/>
            <person name="Ulvskov P."/>
            <person name="Wakazuki S."/>
            <person name="Weng J.K."/>
            <person name="Willats W.W."/>
            <person name="Wipf D."/>
            <person name="Wolf P.G."/>
            <person name="Yang L."/>
            <person name="Zimmer A.D."/>
            <person name="Zhu Q."/>
            <person name="Mitros T."/>
            <person name="Hellsten U."/>
            <person name="Loque D."/>
            <person name="Otillar R."/>
            <person name="Salamov A."/>
            <person name="Schmutz J."/>
            <person name="Shapiro H."/>
            <person name="Lindquist E."/>
            <person name="Lucas S."/>
            <person name="Rokhsar D."/>
            <person name="Grigoriev I.V."/>
        </authorList>
    </citation>
    <scope>NUCLEOTIDE SEQUENCE [LARGE SCALE GENOMIC DNA]</scope>
</reference>
<keyword evidence="1" id="KW-0677">Repeat</keyword>
<dbReference type="NCBIfam" id="TIGR00756">
    <property type="entry name" value="PPR"/>
    <property type="match status" value="2"/>
</dbReference>
<evidence type="ECO:0000313" key="3">
    <source>
        <dbReference type="EMBL" id="EFJ21200.1"/>
    </source>
</evidence>
<dbReference type="EMBL" id="GL377600">
    <property type="protein sequence ID" value="EFJ21200.1"/>
    <property type="molecule type" value="Genomic_DNA"/>
</dbReference>
<dbReference type="InterPro" id="IPR011990">
    <property type="entry name" value="TPR-like_helical_dom_sf"/>
</dbReference>
<feature type="non-terminal residue" evidence="3">
    <location>
        <position position="1"/>
    </location>
</feature>
<dbReference type="Pfam" id="PF01535">
    <property type="entry name" value="PPR"/>
    <property type="match status" value="3"/>
</dbReference>
<dbReference type="PANTHER" id="PTHR47926:SF533">
    <property type="entry name" value="DYW DOMAIN-CONTAINING PROTEIN"/>
    <property type="match status" value="1"/>
</dbReference>
<evidence type="ECO:0008006" key="5">
    <source>
        <dbReference type="Google" id="ProtNLM"/>
    </source>
</evidence>
<feature type="non-terminal residue" evidence="3">
    <location>
        <position position="323"/>
    </location>
</feature>
<dbReference type="Gene3D" id="1.25.40.10">
    <property type="entry name" value="Tetratricopeptide repeat domain"/>
    <property type="match status" value="2"/>
</dbReference>